<evidence type="ECO:0000313" key="2">
    <source>
        <dbReference type="Proteomes" id="UP000291758"/>
    </source>
</evidence>
<keyword evidence="2" id="KW-1185">Reference proteome</keyword>
<dbReference type="EMBL" id="CP035495">
    <property type="protein sequence ID" value="QAY64361.1"/>
    <property type="molecule type" value="Genomic_DNA"/>
</dbReference>
<dbReference type="OrthoDB" id="5150248at2"/>
<proteinExistence type="predicted"/>
<sequence length="160" mass="17223">MGKKAVLAEQTLAMPKGGVEGQATITVTLRSVEVAGDTMEVLWAFRWDEDGAPPTSKLTFYDMGLSAVTSVIDGENLKVYRPFCTKGGWDARPFDQAMCSNSQIAAPRSNTDPEFPIHGVIEAWALLPAPPERPETVDVVPAEGIPPFGGVEVTYRDAAK</sequence>
<dbReference type="KEGG" id="xyl:ET495_15385"/>
<reference evidence="1 2" key="1">
    <citation type="submission" date="2019-01" db="EMBL/GenBank/DDBJ databases">
        <title>Genome sequencing of strain 2JSPR-7.</title>
        <authorList>
            <person name="Heo J."/>
            <person name="Kim S.-J."/>
            <person name="Kim J.-S."/>
            <person name="Hong S.-B."/>
            <person name="Kwon S.-W."/>
        </authorList>
    </citation>
    <scope>NUCLEOTIDE SEQUENCE [LARGE SCALE GENOMIC DNA]</scope>
    <source>
        <strain evidence="1 2">2JSPR-7</strain>
    </source>
</reference>
<dbReference type="AlphaFoldDB" id="A0A4V0YEI8"/>
<dbReference type="Proteomes" id="UP000291758">
    <property type="component" value="Chromosome"/>
</dbReference>
<organism evidence="1 2">
    <name type="scientific">Xylanimonas allomyrinae</name>
    <dbReference type="NCBI Taxonomy" id="2509459"/>
    <lineage>
        <taxon>Bacteria</taxon>
        <taxon>Bacillati</taxon>
        <taxon>Actinomycetota</taxon>
        <taxon>Actinomycetes</taxon>
        <taxon>Micrococcales</taxon>
        <taxon>Promicromonosporaceae</taxon>
        <taxon>Xylanimonas</taxon>
    </lineage>
</organism>
<gene>
    <name evidence="1" type="ORF">ET495_15385</name>
</gene>
<protein>
    <submittedName>
        <fullName evidence="1">Uncharacterized protein</fullName>
    </submittedName>
</protein>
<accession>A0A4V0YEI8</accession>
<evidence type="ECO:0000313" key="1">
    <source>
        <dbReference type="EMBL" id="QAY64361.1"/>
    </source>
</evidence>
<name>A0A4V0YEI8_9MICO</name>